<name>A0A0P1B6H3_PLAHL</name>
<evidence type="ECO:0000313" key="1">
    <source>
        <dbReference type="EMBL" id="CEG50422.1"/>
    </source>
</evidence>
<organism evidence="1 2">
    <name type="scientific">Plasmopara halstedii</name>
    <name type="common">Downy mildew of sunflower</name>
    <dbReference type="NCBI Taxonomy" id="4781"/>
    <lineage>
        <taxon>Eukaryota</taxon>
        <taxon>Sar</taxon>
        <taxon>Stramenopiles</taxon>
        <taxon>Oomycota</taxon>
        <taxon>Peronosporomycetes</taxon>
        <taxon>Peronosporales</taxon>
        <taxon>Peronosporaceae</taxon>
        <taxon>Plasmopara</taxon>
    </lineage>
</organism>
<evidence type="ECO:0000313" key="2">
    <source>
        <dbReference type="Proteomes" id="UP000054928"/>
    </source>
</evidence>
<dbReference type="AlphaFoldDB" id="A0A0P1B6H3"/>
<evidence type="ECO:0008006" key="3">
    <source>
        <dbReference type="Google" id="ProtNLM"/>
    </source>
</evidence>
<proteinExistence type="predicted"/>
<accession>A0A0P1B6H3</accession>
<keyword evidence="2" id="KW-1185">Reference proteome</keyword>
<reference evidence="2" key="1">
    <citation type="submission" date="2014-09" db="EMBL/GenBank/DDBJ databases">
        <authorList>
            <person name="Sharma Rahul"/>
            <person name="Thines Marco"/>
        </authorList>
    </citation>
    <scope>NUCLEOTIDE SEQUENCE [LARGE SCALE GENOMIC DNA]</scope>
</reference>
<dbReference type="EMBL" id="CCYD01003137">
    <property type="protein sequence ID" value="CEG50422.1"/>
    <property type="molecule type" value="Genomic_DNA"/>
</dbReference>
<dbReference type="Proteomes" id="UP000054928">
    <property type="component" value="Unassembled WGS sequence"/>
</dbReference>
<protein>
    <recommendedName>
        <fullName evidence="3">RxLR-like protein</fullName>
    </recommendedName>
</protein>
<dbReference type="RefSeq" id="XP_024586791.1">
    <property type="nucleotide sequence ID" value="XM_024721720.1"/>
</dbReference>
<sequence length="103" mass="11961">MGFRTISPQVWVSYHYHFYVIYPNEARMLTLLDTLTSAIGPAKVAIMLWAAQRSPDLLAREWALYFQKAQYQEWLTKGLLPDTVQQVIANDVKIGDYGVYFRT</sequence>
<dbReference type="GeneID" id="36403189"/>